<dbReference type="GO" id="GO:0140359">
    <property type="term" value="F:ABC-type transporter activity"/>
    <property type="evidence" value="ECO:0007669"/>
    <property type="project" value="InterPro"/>
</dbReference>
<protein>
    <recommendedName>
        <fullName evidence="11">ABC transporter domain-containing protein</fullName>
    </recommendedName>
</protein>
<comment type="similarity">
    <text evidence="2">Belongs to the ABC transporter superfamily. ABCA family.</text>
</comment>
<feature type="transmembrane region" description="Helical" evidence="10">
    <location>
        <begin position="1149"/>
        <end position="1174"/>
    </location>
</feature>
<dbReference type="Pfam" id="PF00005">
    <property type="entry name" value="ABC_tran"/>
    <property type="match status" value="2"/>
</dbReference>
<dbReference type="InterPro" id="IPR003439">
    <property type="entry name" value="ABC_transporter-like_ATP-bd"/>
</dbReference>
<comment type="subcellular location">
    <subcellularLocation>
        <location evidence="1">Membrane</location>
        <topology evidence="1">Multi-pass membrane protein</topology>
    </subcellularLocation>
</comment>
<evidence type="ECO:0000256" key="9">
    <source>
        <dbReference type="SAM" id="MobiDB-lite"/>
    </source>
</evidence>
<keyword evidence="6" id="KW-0067">ATP-binding</keyword>
<dbReference type="SUPFAM" id="SSF52540">
    <property type="entry name" value="P-loop containing nucleoside triphosphate hydrolases"/>
    <property type="match status" value="2"/>
</dbReference>
<gene>
    <name evidence="12" type="ORF">V1264_011836</name>
</gene>
<dbReference type="PANTHER" id="PTHR19229:SF209">
    <property type="entry name" value="ATP-BINDING CASSETTE SUB-FAMILY A MEMBER 5 ISOFORM X1"/>
    <property type="match status" value="1"/>
</dbReference>
<feature type="transmembrane region" description="Helical" evidence="10">
    <location>
        <begin position="230"/>
        <end position="249"/>
    </location>
</feature>
<dbReference type="FunFam" id="3.40.50.300:FF:000335">
    <property type="entry name" value="ATP binding cassette subfamily A member 5"/>
    <property type="match status" value="1"/>
</dbReference>
<feature type="transmembrane region" description="Helical" evidence="10">
    <location>
        <begin position="304"/>
        <end position="325"/>
    </location>
</feature>
<reference evidence="12 13" key="1">
    <citation type="submission" date="2024-02" db="EMBL/GenBank/DDBJ databases">
        <title>Chromosome-scale genome assembly of the rough periwinkle Littorina saxatilis.</title>
        <authorList>
            <person name="De Jode A."/>
            <person name="Faria R."/>
            <person name="Formenti G."/>
            <person name="Sims Y."/>
            <person name="Smith T.P."/>
            <person name="Tracey A."/>
            <person name="Wood J.M.D."/>
            <person name="Zagrodzka Z.B."/>
            <person name="Johannesson K."/>
            <person name="Butlin R.K."/>
            <person name="Leder E.H."/>
        </authorList>
    </citation>
    <scope>NUCLEOTIDE SEQUENCE [LARGE SCALE GENOMIC DNA]</scope>
    <source>
        <strain evidence="12">Snail1</strain>
        <tissue evidence="12">Muscle</tissue>
    </source>
</reference>
<feature type="region of interest" description="Disordered" evidence="9">
    <location>
        <begin position="827"/>
        <end position="852"/>
    </location>
</feature>
<evidence type="ECO:0000256" key="6">
    <source>
        <dbReference type="ARBA" id="ARBA00022840"/>
    </source>
</evidence>
<evidence type="ECO:0000256" key="10">
    <source>
        <dbReference type="SAM" id="Phobius"/>
    </source>
</evidence>
<feature type="transmembrane region" description="Helical" evidence="10">
    <location>
        <begin position="331"/>
        <end position="352"/>
    </location>
</feature>
<evidence type="ECO:0000313" key="12">
    <source>
        <dbReference type="EMBL" id="KAK7112370.1"/>
    </source>
</evidence>
<feature type="transmembrane region" description="Helical" evidence="10">
    <location>
        <begin position="31"/>
        <end position="48"/>
    </location>
</feature>
<sequence>MRATWFAQLKALLWRNFLLKRRNMKQLVQEIFYPLMYVGILIMIKALVKPQTKPPLSFPVNSLSSFSFGADKSLYVVTNGLDVTSVMPEITAQLNNISYQSFATESAALDAYNANSSSVAAGIIFGYQNNSAMQQYAIRLPQDAVTNTKSIFTAGQNQGECRNNWNATSDANCQANRYVQTGFAFLQKVINQALMKELGANVPSVGVNFQLMPKEDYTPDLTYLQTISSLYFVLAYSFFINFLTVNLVAEKEKKIREGMFMMGLRNSVFWLSWSAVYFVIILIVTSVVTIIAKLGNFFNESNMFLMWLMLMLYGISIITLAFLITPFFKQATAAGAVAGFSTIILSLLYLAVSQSRTITANGYDYGVPPGAQWAMCLLSPVALALAMDQGIFLDIAHGGMNFDTITIGDFPLYAPVLMLFLDTLLYLLVAIYLDHVIPGEYGPRYKPWYFLEKSYWFPQQRSTGERTHLVSGQDHAYDSEAVSGPNIEPVSSGMRDKRTMRIVNISKVFKGSEETVTAVKNLSLDMYEGQITALLGHNGAGKTTLINMMTGVIPPTSGTATIRGLDVSYSGDMEEIRSMCGICPQHNILYDELSVKEHLYIFAGIKGVPADKVEAEVMRAMKSVDLEDQAEVMAGKISGGQKRKLSVAMALIGDPKIIFLDEPTAGMDPYSRRHLWSLLKTSKEGRLILLTTHFMDEADILADRKAIVSKGQLKCCGSSLFLKSKFGIGYHLNMVVEPSCNIESVTSLLSQHAGGVEFQRSHGKELGFTIPVSEVSSFANLFKALETREFGSKTVAQSLGILNYGVSMPTLEEVFLKLGEDEEVEEDDLKGNENSNFKGSHTQLDVDSNKQGRKNDIHIEMRGQRQDPSQVLQTVATNKGSTGLVFFYLLKLRLLLMVRSKAAWIFMLILPIGLVAGGLVLSKQSSNSDNTPQPLNLSPFLYAKTPSAPSDSPLHKFVLQDSVNNVISQNIVTVMSSVFQVDSYTSSSLNLSDVAPHFIGANLLTMDTATSNLNSYTALYNDTAIHSLPAVLSAITSAIMKKAGVSQDIVTYSLPWPGEKSRNFDNGAFSSSLMVGLAFALIAPGFAIGVVQENQWKCKSQLRVAGVSFHMYWGSMFFFDLIVYLIPATICLIIALAMGVPSLTPTGAIISLILLFILFIPQCLLLSLVSTFFFEKYETAQAVLPNIFSMGGMMPYLAVSLLDMLAETSIATALHYVLVFIDPVYIIFGGFYYIDKIYRIASYKNEEPSVSDYFKFDNNIMICLIACVMDFVMMYLLLRIMEVRSSGGSVREALRFGDVNTVHVTPETNPDIIEHEDEDVAEERARVEQIERGTDTGQATVAYVRQTRKEYTKTGKAKKPCTKPPPEKVKVAVRNLSFAVNRGEVFGLLGPNGAGKTTALSMMTADVHPTRGKVVVAGHHVRSNMSEAFHHLGFCPQHDAQWETIKLSEHLELYAAIKGIPKEDIPTVVNYYVENLKLQEHSNKHSKKLSGGTKRKLSYTMSMLGWPQVVLLDEPSTGMDPQSKRFLWDTISSSFEGQDRGAILTTHYMEEADALCSRVGIMVNGQMECLGPTQHLKMKYGSGYLLEVKLGGSSSASGEVLEARVQALEQHLLTMFPNATCLESFAERAQYKIPQVDVGVLSATFAALESTKQSHGVEEYSFSQSTLEQVFLNFAKKQLEEGEDQDNAKDKGALERQLSTTTSPSLVHPAEQVNTHGSSTV</sequence>
<dbReference type="GO" id="GO:0005524">
    <property type="term" value="F:ATP binding"/>
    <property type="evidence" value="ECO:0007669"/>
    <property type="project" value="UniProtKB-KW"/>
</dbReference>
<feature type="domain" description="ABC transporter" evidence="11">
    <location>
        <begin position="1352"/>
        <end position="1589"/>
    </location>
</feature>
<dbReference type="Proteomes" id="UP001374579">
    <property type="component" value="Unassembled WGS sequence"/>
</dbReference>
<dbReference type="InterPro" id="IPR017871">
    <property type="entry name" value="ABC_transporter-like_CS"/>
</dbReference>
<evidence type="ECO:0000256" key="3">
    <source>
        <dbReference type="ARBA" id="ARBA00022448"/>
    </source>
</evidence>
<evidence type="ECO:0000256" key="4">
    <source>
        <dbReference type="ARBA" id="ARBA00022692"/>
    </source>
</evidence>
<keyword evidence="5" id="KW-0547">Nucleotide-binding</keyword>
<dbReference type="PROSITE" id="PS50893">
    <property type="entry name" value="ABC_TRANSPORTER_2"/>
    <property type="match status" value="2"/>
</dbReference>
<dbReference type="Pfam" id="PF12698">
    <property type="entry name" value="ABC2_membrane_3"/>
    <property type="match status" value="2"/>
</dbReference>
<feature type="domain" description="ABC transporter" evidence="11">
    <location>
        <begin position="500"/>
        <end position="735"/>
    </location>
</feature>
<feature type="transmembrane region" description="Helical" evidence="10">
    <location>
        <begin position="902"/>
        <end position="921"/>
    </location>
</feature>
<dbReference type="EMBL" id="JBAMIC010000002">
    <property type="protein sequence ID" value="KAK7112370.1"/>
    <property type="molecule type" value="Genomic_DNA"/>
</dbReference>
<dbReference type="FunFam" id="3.40.50.300:FF:000933">
    <property type="entry name" value="ABC transporter A family member 7"/>
    <property type="match status" value="1"/>
</dbReference>
<dbReference type="GO" id="GO:0016020">
    <property type="term" value="C:membrane"/>
    <property type="evidence" value="ECO:0007669"/>
    <property type="project" value="UniProtKB-SubCell"/>
</dbReference>
<evidence type="ECO:0000256" key="8">
    <source>
        <dbReference type="ARBA" id="ARBA00023136"/>
    </source>
</evidence>
<feature type="transmembrane region" description="Helical" evidence="10">
    <location>
        <begin position="1111"/>
        <end position="1137"/>
    </location>
</feature>
<feature type="transmembrane region" description="Helical" evidence="10">
    <location>
        <begin position="1259"/>
        <end position="1278"/>
    </location>
</feature>
<keyword evidence="4 10" id="KW-0812">Transmembrane</keyword>
<feature type="region of interest" description="Disordered" evidence="9">
    <location>
        <begin position="1681"/>
        <end position="1721"/>
    </location>
</feature>
<dbReference type="PROSITE" id="PS00211">
    <property type="entry name" value="ABC_TRANSPORTER_1"/>
    <property type="match status" value="1"/>
</dbReference>
<feature type="compositionally biased region" description="Polar residues" evidence="9">
    <location>
        <begin position="1712"/>
        <end position="1721"/>
    </location>
</feature>
<feature type="transmembrane region" description="Helical" evidence="10">
    <location>
        <begin position="269"/>
        <end position="292"/>
    </location>
</feature>
<dbReference type="InterPro" id="IPR003593">
    <property type="entry name" value="AAA+_ATPase"/>
</dbReference>
<dbReference type="InterPro" id="IPR027417">
    <property type="entry name" value="P-loop_NTPase"/>
</dbReference>
<name>A0AAN9GMT2_9CAEN</name>
<feature type="compositionally biased region" description="Polar residues" evidence="9">
    <location>
        <begin position="832"/>
        <end position="846"/>
    </location>
</feature>
<dbReference type="InterPro" id="IPR013525">
    <property type="entry name" value="ABC2_TM"/>
</dbReference>
<feature type="transmembrane region" description="Helical" evidence="10">
    <location>
        <begin position="373"/>
        <end position="392"/>
    </location>
</feature>
<feature type="transmembrane region" description="Helical" evidence="10">
    <location>
        <begin position="412"/>
        <end position="433"/>
    </location>
</feature>
<dbReference type="Gene3D" id="3.40.50.300">
    <property type="entry name" value="P-loop containing nucleotide triphosphate hydrolases"/>
    <property type="match status" value="2"/>
</dbReference>
<proteinExistence type="inferred from homology"/>
<dbReference type="SMART" id="SM00382">
    <property type="entry name" value="AAA"/>
    <property type="match status" value="2"/>
</dbReference>
<feature type="transmembrane region" description="Helical" evidence="10">
    <location>
        <begin position="1186"/>
        <end position="1206"/>
    </location>
</feature>
<keyword evidence="8 10" id="KW-0472">Membrane</keyword>
<feature type="transmembrane region" description="Helical" evidence="10">
    <location>
        <begin position="1068"/>
        <end position="1091"/>
    </location>
</feature>
<organism evidence="12 13">
    <name type="scientific">Littorina saxatilis</name>
    <dbReference type="NCBI Taxonomy" id="31220"/>
    <lineage>
        <taxon>Eukaryota</taxon>
        <taxon>Metazoa</taxon>
        <taxon>Spiralia</taxon>
        <taxon>Lophotrochozoa</taxon>
        <taxon>Mollusca</taxon>
        <taxon>Gastropoda</taxon>
        <taxon>Caenogastropoda</taxon>
        <taxon>Littorinimorpha</taxon>
        <taxon>Littorinoidea</taxon>
        <taxon>Littorinidae</taxon>
        <taxon>Littorina</taxon>
    </lineage>
</organism>
<dbReference type="PANTHER" id="PTHR19229">
    <property type="entry name" value="ATP-BINDING CASSETTE TRANSPORTER SUBFAMILY A ABCA"/>
    <property type="match status" value="1"/>
</dbReference>
<dbReference type="InterPro" id="IPR026082">
    <property type="entry name" value="ABCA"/>
</dbReference>
<evidence type="ECO:0000259" key="11">
    <source>
        <dbReference type="PROSITE" id="PS50893"/>
    </source>
</evidence>
<evidence type="ECO:0000313" key="13">
    <source>
        <dbReference type="Proteomes" id="UP001374579"/>
    </source>
</evidence>
<feature type="transmembrane region" description="Helical" evidence="10">
    <location>
        <begin position="1213"/>
        <end position="1234"/>
    </location>
</feature>
<evidence type="ECO:0000256" key="1">
    <source>
        <dbReference type="ARBA" id="ARBA00004141"/>
    </source>
</evidence>
<keyword evidence="13" id="KW-1185">Reference proteome</keyword>
<accession>A0AAN9GMT2</accession>
<keyword evidence="3" id="KW-0813">Transport</keyword>
<evidence type="ECO:0000256" key="5">
    <source>
        <dbReference type="ARBA" id="ARBA00022741"/>
    </source>
</evidence>
<evidence type="ECO:0000256" key="2">
    <source>
        <dbReference type="ARBA" id="ARBA00008869"/>
    </source>
</evidence>
<dbReference type="GO" id="GO:0016887">
    <property type="term" value="F:ATP hydrolysis activity"/>
    <property type="evidence" value="ECO:0007669"/>
    <property type="project" value="InterPro"/>
</dbReference>
<dbReference type="CDD" id="cd03263">
    <property type="entry name" value="ABC_subfamily_A"/>
    <property type="match status" value="2"/>
</dbReference>
<keyword evidence="7 10" id="KW-1133">Transmembrane helix</keyword>
<comment type="caution">
    <text evidence="12">The sequence shown here is derived from an EMBL/GenBank/DDBJ whole genome shotgun (WGS) entry which is preliminary data.</text>
</comment>
<evidence type="ECO:0000256" key="7">
    <source>
        <dbReference type="ARBA" id="ARBA00022989"/>
    </source>
</evidence>